<dbReference type="PIRSF" id="PIRSF006443">
    <property type="entry name" value="MoaB"/>
    <property type="match status" value="1"/>
</dbReference>
<dbReference type="InterPro" id="IPR001453">
    <property type="entry name" value="MoaB/Mog_dom"/>
</dbReference>
<dbReference type="InterPro" id="IPR012245">
    <property type="entry name" value="MoaB"/>
</dbReference>
<proteinExistence type="predicted"/>
<sequence>MTEPKPSANSRHHLGGDRVLSFGVLSVSDTHTESDDPSGHLARELVTAAGHRVLHYHLVANSIADVRDTLEPWLAEVPLEAAITVGGTGVSSRDLTVNALEAMGAKRLEGFGEIYRALSFQEVGPLAFISRAALFVLNGKPVFALPGSERAVRTAVEQLILPAVIHLVEELER</sequence>
<dbReference type="GO" id="GO:0006777">
    <property type="term" value="P:Mo-molybdopterin cofactor biosynthetic process"/>
    <property type="evidence" value="ECO:0007669"/>
    <property type="project" value="InterPro"/>
</dbReference>
<dbReference type="EMBL" id="AUZY01006354">
    <property type="protein sequence ID" value="EQD54656.1"/>
    <property type="molecule type" value="Genomic_DNA"/>
</dbReference>
<name>T1A295_9ZZZZ</name>
<dbReference type="PANTHER" id="PTHR43232">
    <property type="entry name" value="MOLYBDENUM COFACTOR BIOSYNTHESIS PROTEIN B"/>
    <property type="match status" value="1"/>
</dbReference>
<dbReference type="AlphaFoldDB" id="T1A295"/>
<dbReference type="Gene3D" id="3.40.980.10">
    <property type="entry name" value="MoaB/Mog-like domain"/>
    <property type="match status" value="1"/>
</dbReference>
<dbReference type="InterPro" id="IPR036425">
    <property type="entry name" value="MoaB/Mog-like_dom_sf"/>
</dbReference>
<dbReference type="Pfam" id="PF00994">
    <property type="entry name" value="MoCF_biosynth"/>
    <property type="match status" value="1"/>
</dbReference>
<comment type="caution">
    <text evidence="2">The sequence shown here is derived from an EMBL/GenBank/DDBJ whole genome shotgun (WGS) entry which is preliminary data.</text>
</comment>
<reference evidence="2" key="1">
    <citation type="submission" date="2013-08" db="EMBL/GenBank/DDBJ databases">
        <authorList>
            <person name="Mendez C."/>
            <person name="Richter M."/>
            <person name="Ferrer M."/>
            <person name="Sanchez J."/>
        </authorList>
    </citation>
    <scope>NUCLEOTIDE SEQUENCE</scope>
</reference>
<organism evidence="2">
    <name type="scientific">mine drainage metagenome</name>
    <dbReference type="NCBI Taxonomy" id="410659"/>
    <lineage>
        <taxon>unclassified sequences</taxon>
        <taxon>metagenomes</taxon>
        <taxon>ecological metagenomes</taxon>
    </lineage>
</organism>
<dbReference type="SUPFAM" id="SSF53218">
    <property type="entry name" value="Molybdenum cofactor biosynthesis proteins"/>
    <property type="match status" value="1"/>
</dbReference>
<dbReference type="SMART" id="SM00852">
    <property type="entry name" value="MoCF_biosynth"/>
    <property type="match status" value="1"/>
</dbReference>
<evidence type="ECO:0000259" key="1">
    <source>
        <dbReference type="SMART" id="SM00852"/>
    </source>
</evidence>
<dbReference type="NCBIfam" id="TIGR00177">
    <property type="entry name" value="molyb_syn"/>
    <property type="match status" value="1"/>
</dbReference>
<dbReference type="CDD" id="cd00886">
    <property type="entry name" value="MogA_MoaB"/>
    <property type="match status" value="1"/>
</dbReference>
<gene>
    <name evidence="2" type="ORF">B1B_09582</name>
</gene>
<accession>T1A295</accession>
<dbReference type="PANTHER" id="PTHR43232:SF2">
    <property type="entry name" value="MOLYBDENUM COFACTOR BIOSYNTHESIS PROTEIN B"/>
    <property type="match status" value="1"/>
</dbReference>
<reference evidence="2" key="2">
    <citation type="journal article" date="2014" name="ISME J.">
        <title>Microbial stratification in low pH oxic and suboxic macroscopic growths along an acid mine drainage.</title>
        <authorList>
            <person name="Mendez-Garcia C."/>
            <person name="Mesa V."/>
            <person name="Sprenger R.R."/>
            <person name="Richter M."/>
            <person name="Diez M.S."/>
            <person name="Solano J."/>
            <person name="Bargiela R."/>
            <person name="Golyshina O.V."/>
            <person name="Manteca A."/>
            <person name="Ramos J.L."/>
            <person name="Gallego J.R."/>
            <person name="Llorente I."/>
            <person name="Martins Dos Santos V.A."/>
            <person name="Jensen O.N."/>
            <person name="Pelaez A.I."/>
            <person name="Sanchez J."/>
            <person name="Ferrer M."/>
        </authorList>
    </citation>
    <scope>NUCLEOTIDE SEQUENCE</scope>
</reference>
<dbReference type="GO" id="GO:0005829">
    <property type="term" value="C:cytosol"/>
    <property type="evidence" value="ECO:0007669"/>
    <property type="project" value="TreeGrafter"/>
</dbReference>
<protein>
    <submittedName>
        <fullName evidence="2">Molybdenum cofactor biosynthesis protein MoaB</fullName>
    </submittedName>
</protein>
<feature type="domain" description="MoaB/Mog" evidence="1">
    <location>
        <begin position="23"/>
        <end position="167"/>
    </location>
</feature>
<evidence type="ECO:0000313" key="2">
    <source>
        <dbReference type="EMBL" id="EQD54656.1"/>
    </source>
</evidence>